<comment type="catalytic activity">
    <reaction evidence="6">
        <text>a hydroperoxide + 2 glutathione = an alcohol + glutathione disulfide + H2O</text>
        <dbReference type="Rhea" id="RHEA:62632"/>
        <dbReference type="ChEBI" id="CHEBI:15377"/>
        <dbReference type="ChEBI" id="CHEBI:30879"/>
        <dbReference type="ChEBI" id="CHEBI:35924"/>
        <dbReference type="ChEBI" id="CHEBI:57925"/>
        <dbReference type="ChEBI" id="CHEBI:58297"/>
        <dbReference type="EC" id="1.11.1.27"/>
    </reaction>
</comment>
<dbReference type="Proteomes" id="UP000053300">
    <property type="component" value="Unassembled WGS sequence"/>
</dbReference>
<keyword evidence="2 6" id="KW-0049">Antioxidant</keyword>
<accession>A0A1V0BCS3</accession>
<accession>A0A1V3TR18</accession>
<name>A0A0W7Z1K2_9BURK</name>
<dbReference type="STRING" id="225992.B5M06_04850"/>
<evidence type="ECO:0000256" key="5">
    <source>
        <dbReference type="PIRSR" id="PIRSR637944-1"/>
    </source>
</evidence>
<dbReference type="GO" id="GO:0034599">
    <property type="term" value="P:cellular response to oxidative stress"/>
    <property type="evidence" value="ECO:0007669"/>
    <property type="project" value="InterPro"/>
</dbReference>
<dbReference type="SUPFAM" id="SSF52833">
    <property type="entry name" value="Thioredoxin-like"/>
    <property type="match status" value="1"/>
</dbReference>
<evidence type="ECO:0000313" key="11">
    <source>
        <dbReference type="Proteomes" id="UP000242792"/>
    </source>
</evidence>
<dbReference type="PANTHER" id="PTHR10430">
    <property type="entry name" value="PEROXIREDOXIN"/>
    <property type="match status" value="1"/>
</dbReference>
<evidence type="ECO:0000313" key="8">
    <source>
        <dbReference type="EMBL" id="AQZ97690.1"/>
    </source>
</evidence>
<dbReference type="EMBL" id="CP020121">
    <property type="protein sequence ID" value="AQZ97690.1"/>
    <property type="molecule type" value="Genomic_DNA"/>
</dbReference>
<dbReference type="GO" id="GO:0008379">
    <property type="term" value="F:thioredoxin peroxidase activity"/>
    <property type="evidence" value="ECO:0007669"/>
    <property type="project" value="InterPro"/>
</dbReference>
<keyword evidence="3 6" id="KW-0560">Oxidoreductase</keyword>
<evidence type="ECO:0000256" key="2">
    <source>
        <dbReference type="ARBA" id="ARBA00022862"/>
    </source>
</evidence>
<feature type="active site" description="Cysteine sulfenic acid (-SOH) intermediate" evidence="5">
    <location>
        <position position="55"/>
    </location>
</feature>
<dbReference type="OrthoDB" id="9800621at2"/>
<dbReference type="FunFam" id="3.40.30.10:FF:000020">
    <property type="entry name" value="Peroxiredoxin"/>
    <property type="match status" value="1"/>
</dbReference>
<evidence type="ECO:0000256" key="4">
    <source>
        <dbReference type="ARBA" id="ARBA00023284"/>
    </source>
</evidence>
<dbReference type="InterPro" id="IPR013740">
    <property type="entry name" value="Redoxin"/>
</dbReference>
<dbReference type="InterPro" id="IPR013766">
    <property type="entry name" value="Thioredoxin_domain"/>
</dbReference>
<dbReference type="AlphaFoldDB" id="A0A0W7Z1K2"/>
<evidence type="ECO:0000256" key="6">
    <source>
        <dbReference type="RuleBase" id="RU366011"/>
    </source>
</evidence>
<dbReference type="KEGG" id="cke:B5M06_04850"/>
<dbReference type="GeneID" id="83038645"/>
<dbReference type="InterPro" id="IPR037944">
    <property type="entry name" value="PRX5-like"/>
</dbReference>
<dbReference type="RefSeq" id="WP_054066592.1">
    <property type="nucleotide sequence ID" value="NZ_CATYED010000035.1"/>
</dbReference>
<reference evidence="9 10" key="1">
    <citation type="submission" date="2015-12" db="EMBL/GenBank/DDBJ databases">
        <title>Complete genome sequence of a multi-drug resistant strain Acidovorax sp. 12322-1.</title>
        <authorList>
            <person name="Ming D."/>
            <person name="Wang M."/>
            <person name="Hu S."/>
            <person name="Zhou Y."/>
            <person name="Jiang T."/>
        </authorList>
    </citation>
    <scope>NUCLEOTIDE SEQUENCE [LARGE SCALE GENOMIC DNA]</scope>
    <source>
        <strain evidence="9 10">12322-1</strain>
    </source>
</reference>
<protein>
    <recommendedName>
        <fullName evidence="6">Glutathione-dependent peroxiredoxin</fullName>
        <ecNumber evidence="6">1.11.1.27</ecNumber>
    </recommendedName>
</protein>
<dbReference type="Gene3D" id="3.40.30.10">
    <property type="entry name" value="Glutaredoxin"/>
    <property type="match status" value="1"/>
</dbReference>
<reference evidence="8 11" key="2">
    <citation type="submission" date="2017-03" db="EMBL/GenBank/DDBJ databases">
        <title>Rapid Whole Genome Sequencing of Comamonas kerstersii Causing Continuous ambulatory Peritoneal Dialysis-Associated Peritonitis.</title>
        <authorList>
            <person name="Zheng B."/>
        </authorList>
    </citation>
    <scope>NUCLEOTIDE SEQUENCE [LARGE SCALE GENOMIC DNA]</scope>
    <source>
        <strain evidence="8 11">8943</strain>
    </source>
</reference>
<proteinExistence type="inferred from homology"/>
<gene>
    <name evidence="9" type="ORF">AS359_05545</name>
    <name evidence="8" type="ORF">B5M06_04850</name>
</gene>
<dbReference type="Proteomes" id="UP000242792">
    <property type="component" value="Chromosome"/>
</dbReference>
<dbReference type="PANTHER" id="PTHR10430:SF16">
    <property type="entry name" value="PEROXIREDOXIN-5, MITOCHONDRIAL"/>
    <property type="match status" value="1"/>
</dbReference>
<dbReference type="EC" id="1.11.1.27" evidence="6"/>
<dbReference type="GO" id="GO:0005737">
    <property type="term" value="C:cytoplasm"/>
    <property type="evidence" value="ECO:0007669"/>
    <property type="project" value="TreeGrafter"/>
</dbReference>
<evidence type="ECO:0000259" key="7">
    <source>
        <dbReference type="PROSITE" id="PS51352"/>
    </source>
</evidence>
<evidence type="ECO:0000256" key="3">
    <source>
        <dbReference type="ARBA" id="ARBA00023002"/>
    </source>
</evidence>
<dbReference type="GO" id="GO:0045454">
    <property type="term" value="P:cell redox homeostasis"/>
    <property type="evidence" value="ECO:0007669"/>
    <property type="project" value="TreeGrafter"/>
</dbReference>
<dbReference type="Pfam" id="PF08534">
    <property type="entry name" value="Redoxin"/>
    <property type="match status" value="1"/>
</dbReference>
<dbReference type="PROSITE" id="PS51352">
    <property type="entry name" value="THIOREDOXIN_2"/>
    <property type="match status" value="1"/>
</dbReference>
<evidence type="ECO:0000313" key="10">
    <source>
        <dbReference type="Proteomes" id="UP000053300"/>
    </source>
</evidence>
<comment type="function">
    <text evidence="6">Thiol-specific peroxidase that catalyzes the reduction of hydrogen peroxide and organic hydroperoxides to water and alcohols, respectively. Plays a role in cell protection against oxidative stress by detoxifying peroxides.</text>
</comment>
<keyword evidence="4 6" id="KW-0676">Redox-active center</keyword>
<evidence type="ECO:0000256" key="1">
    <source>
        <dbReference type="ARBA" id="ARBA00022559"/>
    </source>
</evidence>
<sequence>MIKVGDTLPAVKLMEYVEVEGNGCSIGPNPVELPAALAGKTIALFAVPGAFTPTCSERHLPGYIEQADAFKAAGVDEIWCVAVNDAFVMGAWGRDQKATGKVRMIADGDAALAKALGLTLDLNGKGLGLRSNRYSMLVKDGKVVTLNVEGPGKFEVSGADTLLAQAKAA</sequence>
<dbReference type="CDD" id="cd03013">
    <property type="entry name" value="PRX5_like"/>
    <property type="match status" value="1"/>
</dbReference>
<dbReference type="EMBL" id="LPXH01000023">
    <property type="protein sequence ID" value="KUF41350.1"/>
    <property type="molecule type" value="Genomic_DNA"/>
</dbReference>
<dbReference type="InterPro" id="IPR036249">
    <property type="entry name" value="Thioredoxin-like_sf"/>
</dbReference>
<evidence type="ECO:0000313" key="9">
    <source>
        <dbReference type="EMBL" id="KUF41350.1"/>
    </source>
</evidence>
<organism evidence="9 10">
    <name type="scientific">Comamonas kerstersii</name>
    <dbReference type="NCBI Taxonomy" id="225992"/>
    <lineage>
        <taxon>Bacteria</taxon>
        <taxon>Pseudomonadati</taxon>
        <taxon>Pseudomonadota</taxon>
        <taxon>Betaproteobacteria</taxon>
        <taxon>Burkholderiales</taxon>
        <taxon>Comamonadaceae</taxon>
        <taxon>Comamonas</taxon>
    </lineage>
</organism>
<feature type="domain" description="Thioredoxin" evidence="7">
    <location>
        <begin position="2"/>
        <end position="169"/>
    </location>
</feature>
<accession>A0A0W7Z1K2</accession>
<comment type="similarity">
    <text evidence="6">Belongs to the peroxiredoxin family. Prx5 subfamily.</text>
</comment>
<keyword evidence="10" id="KW-1185">Reference proteome</keyword>
<keyword evidence="1 6" id="KW-0575">Peroxidase</keyword>
<dbReference type="GO" id="GO:0042744">
    <property type="term" value="P:hydrogen peroxide catabolic process"/>
    <property type="evidence" value="ECO:0007669"/>
    <property type="project" value="TreeGrafter"/>
</dbReference>